<dbReference type="Proteomes" id="UP000775213">
    <property type="component" value="Unassembled WGS sequence"/>
</dbReference>
<dbReference type="InterPro" id="IPR056633">
    <property type="entry name" value="DUF7731"/>
</dbReference>
<keyword evidence="4" id="KW-1185">Reference proteome</keyword>
<accession>A0AAV7GZM9</accession>
<dbReference type="EMBL" id="JAGFBR010000009">
    <property type="protein sequence ID" value="KAH0461527.1"/>
    <property type="molecule type" value="Genomic_DNA"/>
</dbReference>
<name>A0AAV7GZM9_DENCH</name>
<keyword evidence="1" id="KW-0732">Signal</keyword>
<protein>
    <recommendedName>
        <fullName evidence="2">DUF7731 domain-containing protein</fullName>
    </recommendedName>
</protein>
<evidence type="ECO:0000259" key="2">
    <source>
        <dbReference type="Pfam" id="PF24865"/>
    </source>
</evidence>
<dbReference type="PANTHER" id="PTHR34366">
    <property type="entry name" value="OS07G0289901 PROTEIN-RELATED"/>
    <property type="match status" value="1"/>
</dbReference>
<evidence type="ECO:0000313" key="3">
    <source>
        <dbReference type="EMBL" id="KAH0461527.1"/>
    </source>
</evidence>
<feature type="domain" description="DUF7731" evidence="2">
    <location>
        <begin position="49"/>
        <end position="146"/>
    </location>
</feature>
<comment type="caution">
    <text evidence="3">The sequence shown here is derived from an EMBL/GenBank/DDBJ whole genome shotgun (WGS) entry which is preliminary data.</text>
</comment>
<dbReference type="AlphaFoldDB" id="A0AAV7GZM9"/>
<reference evidence="3 4" key="1">
    <citation type="journal article" date="2021" name="Hortic Res">
        <title>Chromosome-scale assembly of the Dendrobium chrysotoxum genome enhances the understanding of orchid evolution.</title>
        <authorList>
            <person name="Zhang Y."/>
            <person name="Zhang G.Q."/>
            <person name="Zhang D."/>
            <person name="Liu X.D."/>
            <person name="Xu X.Y."/>
            <person name="Sun W.H."/>
            <person name="Yu X."/>
            <person name="Zhu X."/>
            <person name="Wang Z.W."/>
            <person name="Zhao X."/>
            <person name="Zhong W.Y."/>
            <person name="Chen H."/>
            <person name="Yin W.L."/>
            <person name="Huang T."/>
            <person name="Niu S.C."/>
            <person name="Liu Z.J."/>
        </authorList>
    </citation>
    <scope>NUCLEOTIDE SEQUENCE [LARGE SCALE GENOMIC DNA]</scope>
    <source>
        <strain evidence="3">Lindl</strain>
    </source>
</reference>
<dbReference type="Pfam" id="PF24865">
    <property type="entry name" value="DUF7731"/>
    <property type="match status" value="1"/>
</dbReference>
<sequence>MASSLHFKRQCILLVFLFFSITTCCKSVNYSLTTVHCLNNTLDIEQDAVDIVAKAMACFDDHYLYSTCQESYRLNVQGCIEVPQEAVDEYCEGPCLLETKLVLQCLHNIFINFRFYNGATLLLVRHALDRGCSHGENRGDFNPLENFEYTGFYDGDYNDYDHGNKLILSVYLLVILTCLVIF</sequence>
<feature type="signal peptide" evidence="1">
    <location>
        <begin position="1"/>
        <end position="27"/>
    </location>
</feature>
<gene>
    <name evidence="3" type="ORF">IEQ34_009102</name>
</gene>
<proteinExistence type="predicted"/>
<feature type="chain" id="PRO_5043518487" description="DUF7731 domain-containing protein" evidence="1">
    <location>
        <begin position="28"/>
        <end position="182"/>
    </location>
</feature>
<dbReference type="PANTHER" id="PTHR34366:SF2">
    <property type="entry name" value="OS07G0289901 PROTEIN"/>
    <property type="match status" value="1"/>
</dbReference>
<evidence type="ECO:0000313" key="4">
    <source>
        <dbReference type="Proteomes" id="UP000775213"/>
    </source>
</evidence>
<organism evidence="3 4">
    <name type="scientific">Dendrobium chrysotoxum</name>
    <name type="common">Orchid</name>
    <dbReference type="NCBI Taxonomy" id="161865"/>
    <lineage>
        <taxon>Eukaryota</taxon>
        <taxon>Viridiplantae</taxon>
        <taxon>Streptophyta</taxon>
        <taxon>Embryophyta</taxon>
        <taxon>Tracheophyta</taxon>
        <taxon>Spermatophyta</taxon>
        <taxon>Magnoliopsida</taxon>
        <taxon>Liliopsida</taxon>
        <taxon>Asparagales</taxon>
        <taxon>Orchidaceae</taxon>
        <taxon>Epidendroideae</taxon>
        <taxon>Malaxideae</taxon>
        <taxon>Dendrobiinae</taxon>
        <taxon>Dendrobium</taxon>
    </lineage>
</organism>
<evidence type="ECO:0000256" key="1">
    <source>
        <dbReference type="SAM" id="SignalP"/>
    </source>
</evidence>